<evidence type="ECO:0000313" key="1">
    <source>
        <dbReference type="EMBL" id="AOW10531.1"/>
    </source>
</evidence>
<organism evidence="1 2">
    <name type="scientific">Flavobacterium gilvum</name>
    <dbReference type="NCBI Taxonomy" id="1492737"/>
    <lineage>
        <taxon>Bacteria</taxon>
        <taxon>Pseudomonadati</taxon>
        <taxon>Bacteroidota</taxon>
        <taxon>Flavobacteriia</taxon>
        <taxon>Flavobacteriales</taxon>
        <taxon>Flavobacteriaceae</taxon>
        <taxon>Flavobacterium</taxon>
    </lineage>
</organism>
<proteinExistence type="predicted"/>
<evidence type="ECO:0000313" key="2">
    <source>
        <dbReference type="Proteomes" id="UP000175968"/>
    </source>
</evidence>
<dbReference type="Proteomes" id="UP000175968">
    <property type="component" value="Chromosome"/>
</dbReference>
<gene>
    <name evidence="1" type="ORF">EM308_14035</name>
</gene>
<reference evidence="1 2" key="1">
    <citation type="submission" date="2016-10" db="EMBL/GenBank/DDBJ databases">
        <title>Flavobacterium gilvum sp. nov., isolated from stream water.</title>
        <authorList>
            <person name="Shin S.-K."/>
            <person name="Cho Y.-J."/>
            <person name="Yi H."/>
        </authorList>
    </citation>
    <scope>NUCLEOTIDE SEQUENCE [LARGE SCALE GENOMIC DNA]</scope>
    <source>
        <strain evidence="1 2">EM1308</strain>
    </source>
</reference>
<name>A0AAC9I4Z1_9FLAO</name>
<protein>
    <submittedName>
        <fullName evidence="1">Uncharacterized protein</fullName>
    </submittedName>
</protein>
<dbReference type="RefSeq" id="WP_035640679.1">
    <property type="nucleotide sequence ID" value="NZ_CP017479.1"/>
</dbReference>
<dbReference type="KEGG" id="fgl:EM308_14035"/>
<accession>A0AAC9I4Z1</accession>
<sequence>MKQNSKEKVGKILKSNKGLRIQNVDKKNGSATTLLINQPKDDIVKNRFFHYTREDLIPTIINSQVIKFEKYQYDESEKPIAWASSNPNWENTATKSICLSDGILESLTFAEQVDCCGCARIQIKPTFKLHNWKIIARLANMQKEYIKPFENAGKKMGGNPNEWFGSLVPIPIDEWMRIEIYQNGKWIIIINFENGIHVNDFKSRFFIIPNNNVVNQN</sequence>
<dbReference type="EMBL" id="CP017479">
    <property type="protein sequence ID" value="AOW10531.1"/>
    <property type="molecule type" value="Genomic_DNA"/>
</dbReference>
<dbReference type="AlphaFoldDB" id="A0AAC9I4Z1"/>
<keyword evidence="2" id="KW-1185">Reference proteome</keyword>